<protein>
    <recommendedName>
        <fullName evidence="1">JmjC domain-containing protein</fullName>
    </recommendedName>
</protein>
<dbReference type="SUPFAM" id="SSF51197">
    <property type="entry name" value="Clavaminate synthase-like"/>
    <property type="match status" value="1"/>
</dbReference>
<dbReference type="InterPro" id="IPR041667">
    <property type="entry name" value="Cupin_8"/>
</dbReference>
<dbReference type="OrthoDB" id="47172at2759"/>
<keyword evidence="3" id="KW-1185">Reference proteome</keyword>
<organism evidence="2 3">
    <name type="scientific">Laccaria amethystina LaAM-08-1</name>
    <dbReference type="NCBI Taxonomy" id="1095629"/>
    <lineage>
        <taxon>Eukaryota</taxon>
        <taxon>Fungi</taxon>
        <taxon>Dikarya</taxon>
        <taxon>Basidiomycota</taxon>
        <taxon>Agaricomycotina</taxon>
        <taxon>Agaricomycetes</taxon>
        <taxon>Agaricomycetidae</taxon>
        <taxon>Agaricales</taxon>
        <taxon>Agaricineae</taxon>
        <taxon>Hydnangiaceae</taxon>
        <taxon>Laccaria</taxon>
    </lineage>
</organism>
<evidence type="ECO:0000259" key="1">
    <source>
        <dbReference type="PROSITE" id="PS51184"/>
    </source>
</evidence>
<dbReference type="PROSITE" id="PS51184">
    <property type="entry name" value="JMJC"/>
    <property type="match status" value="1"/>
</dbReference>
<dbReference type="PANTHER" id="PTHR12461">
    <property type="entry name" value="HYPOXIA-INDUCIBLE FACTOR 1 ALPHA INHIBITOR-RELATED"/>
    <property type="match status" value="1"/>
</dbReference>
<dbReference type="InterPro" id="IPR003347">
    <property type="entry name" value="JmjC_dom"/>
</dbReference>
<dbReference type="PANTHER" id="PTHR12461:SF94">
    <property type="entry name" value="JMJC DOMAIN-CONTAINING PROTEIN"/>
    <property type="match status" value="1"/>
</dbReference>
<dbReference type="STRING" id="1095629.A0A0C9XY71"/>
<name>A0A0C9XY71_9AGAR</name>
<evidence type="ECO:0000313" key="3">
    <source>
        <dbReference type="Proteomes" id="UP000054477"/>
    </source>
</evidence>
<reference evidence="2 3" key="1">
    <citation type="submission" date="2014-04" db="EMBL/GenBank/DDBJ databases">
        <authorList>
            <consortium name="DOE Joint Genome Institute"/>
            <person name="Kuo A."/>
            <person name="Kohler A."/>
            <person name="Nagy L.G."/>
            <person name="Floudas D."/>
            <person name="Copeland A."/>
            <person name="Barry K.W."/>
            <person name="Cichocki N."/>
            <person name="Veneault-Fourrey C."/>
            <person name="LaButti K."/>
            <person name="Lindquist E.A."/>
            <person name="Lipzen A."/>
            <person name="Lundell T."/>
            <person name="Morin E."/>
            <person name="Murat C."/>
            <person name="Sun H."/>
            <person name="Tunlid A."/>
            <person name="Henrissat B."/>
            <person name="Grigoriev I.V."/>
            <person name="Hibbett D.S."/>
            <person name="Martin F."/>
            <person name="Nordberg H.P."/>
            <person name="Cantor M.N."/>
            <person name="Hua S.X."/>
        </authorList>
    </citation>
    <scope>NUCLEOTIDE SEQUENCE [LARGE SCALE GENOMIC DNA]</scope>
    <source>
        <strain evidence="2 3">LaAM-08-1</strain>
    </source>
</reference>
<dbReference type="Pfam" id="PF13621">
    <property type="entry name" value="Cupin_8"/>
    <property type="match status" value="1"/>
</dbReference>
<dbReference type="HOGENOM" id="CLU_016785_0_1_1"/>
<gene>
    <name evidence="2" type="ORF">K443DRAFT_264872</name>
</gene>
<proteinExistence type="predicted"/>
<sequence length="434" mass="48381">MSWKQEFAAHLFNDFINCELPLTRALLMCDQSYFITLRDAAQDLASGVTGEKRVTEIHTITTTSYEKMRNSSSSIELAIWRRMYTDTSIVKALIEVAISASAQAISTLDYAIIVAGATGEGRLDLIHGIIKEIQFAFWPGPCQAIAPSGSISTLSLVHTPLPTAKRAIPEISTPPSLLSFQSQNSRHPFIIRDYADKWPAMTNHPWRSSHYLRAVAGPGRVVPVEVGNNYLADDWKQIIMKWDEFLSSLEFEDQPLPCRSGEVLYLAQHDLFMQFPNLRGDIVIPDYAFASLSHTNHSCYRPPGNDDQILLNAWLGPKATVSPAHTDPYHNLYVQLVGRKTVWLAPPSVSQQMSPSDIDQVMEGKTAKTMTSNTSDVNVFSDGSCKGSFPTFWSEVVPTAMSATLEPGDLLFFPPGWWHGMRSEDTSFSLSIWF</sequence>
<feature type="domain" description="JmjC" evidence="1">
    <location>
        <begin position="273"/>
        <end position="434"/>
    </location>
</feature>
<reference evidence="3" key="2">
    <citation type="submission" date="2015-01" db="EMBL/GenBank/DDBJ databases">
        <title>Evolutionary Origins and Diversification of the Mycorrhizal Mutualists.</title>
        <authorList>
            <consortium name="DOE Joint Genome Institute"/>
            <consortium name="Mycorrhizal Genomics Consortium"/>
            <person name="Kohler A."/>
            <person name="Kuo A."/>
            <person name="Nagy L.G."/>
            <person name="Floudas D."/>
            <person name="Copeland A."/>
            <person name="Barry K.W."/>
            <person name="Cichocki N."/>
            <person name="Veneault-Fourrey C."/>
            <person name="LaButti K."/>
            <person name="Lindquist E.A."/>
            <person name="Lipzen A."/>
            <person name="Lundell T."/>
            <person name="Morin E."/>
            <person name="Murat C."/>
            <person name="Riley R."/>
            <person name="Ohm R."/>
            <person name="Sun H."/>
            <person name="Tunlid A."/>
            <person name="Henrissat B."/>
            <person name="Grigoriev I.V."/>
            <person name="Hibbett D.S."/>
            <person name="Martin F."/>
        </authorList>
    </citation>
    <scope>NUCLEOTIDE SEQUENCE [LARGE SCALE GENOMIC DNA]</scope>
    <source>
        <strain evidence="3">LaAM-08-1</strain>
    </source>
</reference>
<dbReference type="Gene3D" id="2.60.120.650">
    <property type="entry name" value="Cupin"/>
    <property type="match status" value="1"/>
</dbReference>
<dbReference type="Proteomes" id="UP000054477">
    <property type="component" value="Unassembled WGS sequence"/>
</dbReference>
<dbReference type="EMBL" id="KN838552">
    <property type="protein sequence ID" value="KIK06574.1"/>
    <property type="molecule type" value="Genomic_DNA"/>
</dbReference>
<accession>A0A0C9XY71</accession>
<evidence type="ECO:0000313" key="2">
    <source>
        <dbReference type="EMBL" id="KIK06574.1"/>
    </source>
</evidence>
<dbReference type="AlphaFoldDB" id="A0A0C9XY71"/>